<organism evidence="2 3">
    <name type="scientific">Salinibacter ruber (strain M8)</name>
    <dbReference type="NCBI Taxonomy" id="761659"/>
    <lineage>
        <taxon>Bacteria</taxon>
        <taxon>Pseudomonadati</taxon>
        <taxon>Rhodothermota</taxon>
        <taxon>Rhodothermia</taxon>
        <taxon>Rhodothermales</taxon>
        <taxon>Salinibacteraceae</taxon>
        <taxon>Salinibacter</taxon>
    </lineage>
</organism>
<dbReference type="PANTHER" id="PTHR45033:SF2">
    <property type="entry name" value="ZINC-TYPE ALCOHOL DEHYDROGENASE-LIKE PROTEIN C1773.06C"/>
    <property type="match status" value="1"/>
</dbReference>
<reference evidence="2 3" key="1">
    <citation type="journal article" date="2010" name="ISME J.">
        <title>Fine-scale evolution: genomic, phenotypic and ecological differentiation in two coexisting Salinibacter ruber strains.</title>
        <authorList>
            <person name="Pena A."/>
            <person name="Teeling H."/>
            <person name="Huerta-Cepas J."/>
            <person name="Santos F."/>
            <person name="Yarza P."/>
            <person name="Brito-Echeverria J."/>
            <person name="Lucio M."/>
            <person name="Schmitt-Kopplin P."/>
            <person name="Meseguer I."/>
            <person name="Schenowitz C."/>
            <person name="Dossat C."/>
            <person name="Barbe V."/>
            <person name="Dopazo J."/>
            <person name="Rossello-Mora R."/>
            <person name="Schuler M."/>
            <person name="Glockner F.O."/>
            <person name="Amann R."/>
            <person name="Gabaldon T."/>
            <person name="Anton J."/>
        </authorList>
    </citation>
    <scope>NUCLEOTIDE SEQUENCE [LARGE SCALE GENOMIC DNA]</scope>
    <source>
        <strain evidence="2 3">M8</strain>
    </source>
</reference>
<dbReference type="HOGENOM" id="CLU_026673_3_4_10"/>
<dbReference type="Gene3D" id="3.90.180.10">
    <property type="entry name" value="Medium-chain alcohol dehydrogenases, catalytic domain"/>
    <property type="match status" value="1"/>
</dbReference>
<dbReference type="InterPro" id="IPR052711">
    <property type="entry name" value="Zinc_ADH-like"/>
</dbReference>
<accession>D5H9V7</accession>
<dbReference type="KEGG" id="srm:SRM_01891"/>
<proteinExistence type="predicted"/>
<dbReference type="InterPro" id="IPR020843">
    <property type="entry name" value="ER"/>
</dbReference>
<dbReference type="SMART" id="SM00829">
    <property type="entry name" value="PKS_ER"/>
    <property type="match status" value="1"/>
</dbReference>
<dbReference type="CDD" id="cd08276">
    <property type="entry name" value="MDR7"/>
    <property type="match status" value="1"/>
</dbReference>
<dbReference type="SUPFAM" id="SSF50129">
    <property type="entry name" value="GroES-like"/>
    <property type="match status" value="1"/>
</dbReference>
<feature type="domain" description="Enoyl reductase (ER)" evidence="1">
    <location>
        <begin position="73"/>
        <end position="400"/>
    </location>
</feature>
<dbReference type="Proteomes" id="UP000000933">
    <property type="component" value="Chromosome"/>
</dbReference>
<name>D5H9V7_SALRM</name>
<dbReference type="InterPro" id="IPR013149">
    <property type="entry name" value="ADH-like_C"/>
</dbReference>
<dbReference type="Gene3D" id="3.40.50.720">
    <property type="entry name" value="NAD(P)-binding Rossmann-like Domain"/>
    <property type="match status" value="1"/>
</dbReference>
<evidence type="ECO:0000259" key="1">
    <source>
        <dbReference type="SMART" id="SM00829"/>
    </source>
</evidence>
<dbReference type="Pfam" id="PF08240">
    <property type="entry name" value="ADH_N"/>
    <property type="match status" value="1"/>
</dbReference>
<dbReference type="PANTHER" id="PTHR45033">
    <property type="match status" value="1"/>
</dbReference>
<gene>
    <name evidence="2" type="primary">yiaY</name>
    <name evidence="2" type="ordered locus">SRM_01891</name>
</gene>
<reference evidence="3" key="2">
    <citation type="submission" date="2010-04" db="EMBL/GenBank/DDBJ databases">
        <title>Genome sequence of Salinibacter ruber M8.</title>
        <authorList>
            <consortium name="Genoscope"/>
        </authorList>
    </citation>
    <scope>NUCLEOTIDE SEQUENCE [LARGE SCALE GENOMIC DNA]</scope>
    <source>
        <strain evidence="3">M8</strain>
    </source>
</reference>
<protein>
    <submittedName>
        <fullName evidence="2">Probable alcohol dehydrogenase</fullName>
        <ecNumber evidence="2">1.1.1.1</ecNumber>
    </submittedName>
</protein>
<dbReference type="SUPFAM" id="SSF51735">
    <property type="entry name" value="NAD(P)-binding Rossmann-fold domains"/>
    <property type="match status" value="1"/>
</dbReference>
<sequence>MDKDAVNLERSFQRPFIEPVIVSKTPIVPRSVSMPSGVGRTLPRWVSASPAVGFPLIGTVSLMNAVELDPTGDAFDALEPMERPRLAPGPGQVRVRLRAASINYRDLSIAWGTYPAQQDAPVIPLSDGAGVVDAVGEGVTRFEEGDRVVNTFSQVPPDGPPSAPRQALGAPLDGTLSEFQVFHESGLLPVPDSLSFEEAATLPCAAHTAWHALFGAGTPVQPGQTVLMLGTGGVSIFALQFAKAAGARTFITSSSDDKLERARALGADETINYERTPDWHESVLERTDGEGVDCVVEVGGTGTLGRSFQAVAPEGKIGLIGVLTDADENPNPQMLMQRRGHLHGIYVGSIDHPRDSFAAMNAAIAANDIQPVVDRTFPMEEAQEAYQYQADQAHFGKVVISI</sequence>
<dbReference type="InterPro" id="IPR013154">
    <property type="entry name" value="ADH-like_N"/>
</dbReference>
<evidence type="ECO:0000313" key="2">
    <source>
        <dbReference type="EMBL" id="CBH24812.1"/>
    </source>
</evidence>
<dbReference type="Pfam" id="PF00107">
    <property type="entry name" value="ADH_zinc_N"/>
    <property type="match status" value="1"/>
</dbReference>
<keyword evidence="2" id="KW-0560">Oxidoreductase</keyword>
<dbReference type="InterPro" id="IPR036291">
    <property type="entry name" value="NAD(P)-bd_dom_sf"/>
</dbReference>
<dbReference type="EC" id="1.1.1.1" evidence="2"/>
<dbReference type="EMBL" id="FP565814">
    <property type="protein sequence ID" value="CBH24812.1"/>
    <property type="molecule type" value="Genomic_DNA"/>
</dbReference>
<evidence type="ECO:0000313" key="3">
    <source>
        <dbReference type="Proteomes" id="UP000000933"/>
    </source>
</evidence>
<dbReference type="InterPro" id="IPR011032">
    <property type="entry name" value="GroES-like_sf"/>
</dbReference>
<dbReference type="GO" id="GO:0004022">
    <property type="term" value="F:alcohol dehydrogenase (NAD+) activity"/>
    <property type="evidence" value="ECO:0007669"/>
    <property type="project" value="UniProtKB-EC"/>
</dbReference>
<dbReference type="AlphaFoldDB" id="D5H9V7"/>